<dbReference type="GO" id="GO:0043565">
    <property type="term" value="F:sequence-specific DNA binding"/>
    <property type="evidence" value="ECO:0007669"/>
    <property type="project" value="InterPro"/>
</dbReference>
<evidence type="ECO:0000256" key="5">
    <source>
        <dbReference type="ARBA" id="ARBA00023015"/>
    </source>
</evidence>
<dbReference type="FunFam" id="3.30.50.10:FF:000030">
    <property type="entry name" value="Nuclear Hormone Receptor family"/>
    <property type="match status" value="1"/>
</dbReference>
<dbReference type="CDD" id="cd06916">
    <property type="entry name" value="NR_DBD_like"/>
    <property type="match status" value="1"/>
</dbReference>
<protein>
    <recommendedName>
        <fullName evidence="10">Nuclear receptor domain-containing protein</fullName>
    </recommendedName>
</protein>
<name>A0A3S5AL98_9PLAT</name>
<evidence type="ECO:0000256" key="6">
    <source>
        <dbReference type="ARBA" id="ARBA00023125"/>
    </source>
</evidence>
<dbReference type="Pfam" id="PF00105">
    <property type="entry name" value="zf-C4"/>
    <property type="match status" value="1"/>
</dbReference>
<keyword evidence="9" id="KW-0539">Nucleus</keyword>
<keyword evidence="12" id="KW-1185">Reference proteome</keyword>
<feature type="domain" description="Nuclear receptor" evidence="10">
    <location>
        <begin position="97"/>
        <end position="172"/>
    </location>
</feature>
<evidence type="ECO:0000256" key="9">
    <source>
        <dbReference type="ARBA" id="ARBA00023242"/>
    </source>
</evidence>
<dbReference type="Gene3D" id="3.30.50.10">
    <property type="entry name" value="Erythroid Transcription Factor GATA-1, subunit A"/>
    <property type="match status" value="1"/>
</dbReference>
<evidence type="ECO:0000256" key="4">
    <source>
        <dbReference type="ARBA" id="ARBA00022833"/>
    </source>
</evidence>
<dbReference type="PANTHER" id="PTHR48092">
    <property type="entry name" value="KNIRPS-RELATED PROTEIN-RELATED"/>
    <property type="match status" value="1"/>
</dbReference>
<dbReference type="GO" id="GO:0008270">
    <property type="term" value="F:zinc ion binding"/>
    <property type="evidence" value="ECO:0007669"/>
    <property type="project" value="UniProtKB-KW"/>
</dbReference>
<dbReference type="PRINTS" id="PR00047">
    <property type="entry name" value="STROIDFINGER"/>
</dbReference>
<keyword evidence="3" id="KW-0863">Zinc-finger</keyword>
<reference evidence="11" key="1">
    <citation type="submission" date="2018-11" db="EMBL/GenBank/DDBJ databases">
        <authorList>
            <consortium name="Pathogen Informatics"/>
        </authorList>
    </citation>
    <scope>NUCLEOTIDE SEQUENCE</scope>
</reference>
<evidence type="ECO:0000313" key="12">
    <source>
        <dbReference type="Proteomes" id="UP000784294"/>
    </source>
</evidence>
<dbReference type="InterPro" id="IPR050200">
    <property type="entry name" value="Nuclear_hormone_rcpt_NR3"/>
</dbReference>
<evidence type="ECO:0000256" key="2">
    <source>
        <dbReference type="ARBA" id="ARBA00022723"/>
    </source>
</evidence>
<accession>A0A3S5AL98</accession>
<evidence type="ECO:0000256" key="1">
    <source>
        <dbReference type="ARBA" id="ARBA00005993"/>
    </source>
</evidence>
<dbReference type="AlphaFoldDB" id="A0A3S5AL98"/>
<comment type="caution">
    <text evidence="11">The sequence shown here is derived from an EMBL/GenBank/DDBJ whole genome shotgun (WGS) entry which is preliminary data.</text>
</comment>
<keyword evidence="4" id="KW-0862">Zinc</keyword>
<dbReference type="SUPFAM" id="SSF57716">
    <property type="entry name" value="Glucocorticoid receptor-like (DNA-binding domain)"/>
    <property type="match status" value="1"/>
</dbReference>
<proteinExistence type="inferred from homology"/>
<dbReference type="SMART" id="SM00399">
    <property type="entry name" value="ZnF_C4"/>
    <property type="match status" value="1"/>
</dbReference>
<organism evidence="11 12">
    <name type="scientific">Protopolystoma xenopodis</name>
    <dbReference type="NCBI Taxonomy" id="117903"/>
    <lineage>
        <taxon>Eukaryota</taxon>
        <taxon>Metazoa</taxon>
        <taxon>Spiralia</taxon>
        <taxon>Lophotrochozoa</taxon>
        <taxon>Platyhelminthes</taxon>
        <taxon>Monogenea</taxon>
        <taxon>Polyopisthocotylea</taxon>
        <taxon>Polystomatidea</taxon>
        <taxon>Polystomatidae</taxon>
        <taxon>Protopolystoma</taxon>
    </lineage>
</organism>
<dbReference type="Proteomes" id="UP000784294">
    <property type="component" value="Unassembled WGS sequence"/>
</dbReference>
<keyword evidence="5" id="KW-0805">Transcription regulation</keyword>
<dbReference type="PROSITE" id="PS00031">
    <property type="entry name" value="NUCLEAR_REC_DBD_1"/>
    <property type="match status" value="1"/>
</dbReference>
<dbReference type="GO" id="GO:0003700">
    <property type="term" value="F:DNA-binding transcription factor activity"/>
    <property type="evidence" value="ECO:0007669"/>
    <property type="project" value="InterPro"/>
</dbReference>
<evidence type="ECO:0000256" key="8">
    <source>
        <dbReference type="ARBA" id="ARBA00023170"/>
    </source>
</evidence>
<dbReference type="InterPro" id="IPR001628">
    <property type="entry name" value="Znf_hrmn_rcpt"/>
</dbReference>
<keyword evidence="2" id="KW-0479">Metal-binding</keyword>
<dbReference type="PROSITE" id="PS51030">
    <property type="entry name" value="NUCLEAR_REC_DBD_2"/>
    <property type="match status" value="1"/>
</dbReference>
<dbReference type="EMBL" id="CAAALY010041553">
    <property type="protein sequence ID" value="VEL19436.1"/>
    <property type="molecule type" value="Genomic_DNA"/>
</dbReference>
<evidence type="ECO:0000256" key="7">
    <source>
        <dbReference type="ARBA" id="ARBA00023163"/>
    </source>
</evidence>
<evidence type="ECO:0000259" key="10">
    <source>
        <dbReference type="PROSITE" id="PS51030"/>
    </source>
</evidence>
<evidence type="ECO:0000313" key="11">
    <source>
        <dbReference type="EMBL" id="VEL19436.1"/>
    </source>
</evidence>
<comment type="similarity">
    <text evidence="1">Belongs to the nuclear hormone receptor family.</text>
</comment>
<evidence type="ECO:0000256" key="3">
    <source>
        <dbReference type="ARBA" id="ARBA00022771"/>
    </source>
</evidence>
<gene>
    <name evidence="11" type="ORF">PXEA_LOCUS12876</name>
</gene>
<dbReference type="OrthoDB" id="5771769at2759"/>
<keyword evidence="6" id="KW-0238">DNA-binding</keyword>
<dbReference type="InterPro" id="IPR013088">
    <property type="entry name" value="Znf_NHR/GATA"/>
</dbReference>
<keyword evidence="7" id="KW-0804">Transcription</keyword>
<keyword evidence="8" id="KW-0675">Receptor</keyword>
<sequence>MIYISFIKFTFRPKLSRLINVFDPASLGTSPRNYILPSVPAPSSSDDQLGSVGAFGLPASCLTPEILDKPARLAPALAPTVIVSMASEEPMAPGGGVQICMICGDHSTGRHYGVVSCEGCKGFFKRTVRRQLVYVCREVGNCLIDKKKRTRCQHCRFQKCLKAGMLREGKSS</sequence>